<reference evidence="2" key="1">
    <citation type="submission" date="2018-04" db="EMBL/GenBank/DDBJ databases">
        <title>Whole genome sequencing of Hypsizygus marmoreus.</title>
        <authorList>
            <person name="Choi I.-G."/>
            <person name="Min B."/>
            <person name="Kim J.-G."/>
            <person name="Kim S."/>
            <person name="Oh Y.-L."/>
            <person name="Kong W.-S."/>
            <person name="Park H."/>
            <person name="Jeong J."/>
            <person name="Song E.-S."/>
        </authorList>
    </citation>
    <scope>NUCLEOTIDE SEQUENCE [LARGE SCALE GENOMIC DNA]</scope>
    <source>
        <strain evidence="2">51987-8</strain>
    </source>
</reference>
<sequence>MSTSDSLPPISANLTAIHLPMPIRPPHPAHHTHGLVYRRAALLAAGMTCSCRLHRPPENSHIPTGPHLSQPQVPAPADSPPAPLYLTAPSSPPLGVLVQAKQEWCTRARGDEERSVFTCSLYSSDSLPPATSSSTPSPLSTFIFPSPDEPLTPPIIPTR</sequence>
<proteinExistence type="predicted"/>
<protein>
    <submittedName>
        <fullName evidence="2">Uncharacterized protein</fullName>
    </submittedName>
</protein>
<feature type="region of interest" description="Disordered" evidence="1">
    <location>
        <begin position="125"/>
        <end position="159"/>
    </location>
</feature>
<accession>A0A369K902</accession>
<feature type="compositionally biased region" description="Pro residues" evidence="1">
    <location>
        <begin position="147"/>
        <end position="159"/>
    </location>
</feature>
<evidence type="ECO:0000313" key="3">
    <source>
        <dbReference type="Proteomes" id="UP000076154"/>
    </source>
</evidence>
<organism evidence="2 3">
    <name type="scientific">Hypsizygus marmoreus</name>
    <name type="common">White beech mushroom</name>
    <name type="synonym">Agaricus marmoreus</name>
    <dbReference type="NCBI Taxonomy" id="39966"/>
    <lineage>
        <taxon>Eukaryota</taxon>
        <taxon>Fungi</taxon>
        <taxon>Dikarya</taxon>
        <taxon>Basidiomycota</taxon>
        <taxon>Agaricomycotina</taxon>
        <taxon>Agaricomycetes</taxon>
        <taxon>Agaricomycetidae</taxon>
        <taxon>Agaricales</taxon>
        <taxon>Tricholomatineae</taxon>
        <taxon>Lyophyllaceae</taxon>
        <taxon>Hypsizygus</taxon>
    </lineage>
</organism>
<feature type="compositionally biased region" description="Low complexity" evidence="1">
    <location>
        <begin position="125"/>
        <end position="146"/>
    </location>
</feature>
<evidence type="ECO:0000313" key="2">
    <source>
        <dbReference type="EMBL" id="RDB31071.1"/>
    </source>
</evidence>
<feature type="compositionally biased region" description="Pro residues" evidence="1">
    <location>
        <begin position="73"/>
        <end position="83"/>
    </location>
</feature>
<dbReference type="EMBL" id="LUEZ02000001">
    <property type="protein sequence ID" value="RDB31071.1"/>
    <property type="molecule type" value="Genomic_DNA"/>
</dbReference>
<gene>
    <name evidence="2" type="ORF">Hypma_000030</name>
</gene>
<evidence type="ECO:0000256" key="1">
    <source>
        <dbReference type="SAM" id="MobiDB-lite"/>
    </source>
</evidence>
<dbReference type="AlphaFoldDB" id="A0A369K902"/>
<comment type="caution">
    <text evidence="2">The sequence shown here is derived from an EMBL/GenBank/DDBJ whole genome shotgun (WGS) entry which is preliminary data.</text>
</comment>
<dbReference type="InParanoid" id="A0A369K902"/>
<dbReference type="Proteomes" id="UP000076154">
    <property type="component" value="Unassembled WGS sequence"/>
</dbReference>
<name>A0A369K902_HYPMA</name>
<feature type="region of interest" description="Disordered" evidence="1">
    <location>
        <begin position="58"/>
        <end position="88"/>
    </location>
</feature>
<keyword evidence="3" id="KW-1185">Reference proteome</keyword>